<reference evidence="1 2" key="1">
    <citation type="submission" date="2023-09" db="EMBL/GenBank/DDBJ databases">
        <authorList>
            <person name="Wang M."/>
        </authorList>
    </citation>
    <scope>NUCLEOTIDE SEQUENCE [LARGE SCALE GENOMIC DNA]</scope>
    <source>
        <strain evidence="1">GT-2023</strain>
        <tissue evidence="1">Liver</tissue>
    </source>
</reference>
<keyword evidence="2" id="KW-1185">Reference proteome</keyword>
<sequence length="78" mass="8466">MCNSNCGRGGAQPRTPNISVYGVLVTGSGVDTLSPSDEKHCKVMWRHFSQCPYGREGGGKERIGGMEVGELYTLDKRC</sequence>
<gene>
    <name evidence="1" type="ORF">QQF64_007232</name>
</gene>
<protein>
    <submittedName>
        <fullName evidence="1">Uncharacterized protein</fullName>
    </submittedName>
</protein>
<accession>A0ABR3MA48</accession>
<name>A0ABR3MA48_9TELE</name>
<organism evidence="1 2">
    <name type="scientific">Cirrhinus molitorella</name>
    <name type="common">mud carp</name>
    <dbReference type="NCBI Taxonomy" id="172907"/>
    <lineage>
        <taxon>Eukaryota</taxon>
        <taxon>Metazoa</taxon>
        <taxon>Chordata</taxon>
        <taxon>Craniata</taxon>
        <taxon>Vertebrata</taxon>
        <taxon>Euteleostomi</taxon>
        <taxon>Actinopterygii</taxon>
        <taxon>Neopterygii</taxon>
        <taxon>Teleostei</taxon>
        <taxon>Ostariophysi</taxon>
        <taxon>Cypriniformes</taxon>
        <taxon>Cyprinidae</taxon>
        <taxon>Labeoninae</taxon>
        <taxon>Labeonini</taxon>
        <taxon>Cirrhinus</taxon>
    </lineage>
</organism>
<evidence type="ECO:0000313" key="2">
    <source>
        <dbReference type="Proteomes" id="UP001558613"/>
    </source>
</evidence>
<comment type="caution">
    <text evidence="1">The sequence shown here is derived from an EMBL/GenBank/DDBJ whole genome shotgun (WGS) entry which is preliminary data.</text>
</comment>
<evidence type="ECO:0000313" key="1">
    <source>
        <dbReference type="EMBL" id="KAL1261967.1"/>
    </source>
</evidence>
<proteinExistence type="predicted"/>
<dbReference type="EMBL" id="JAYMGO010000014">
    <property type="protein sequence ID" value="KAL1261967.1"/>
    <property type="molecule type" value="Genomic_DNA"/>
</dbReference>
<dbReference type="Proteomes" id="UP001558613">
    <property type="component" value="Unassembled WGS sequence"/>
</dbReference>